<evidence type="ECO:0000313" key="2">
    <source>
        <dbReference type="Proteomes" id="UP001225134"/>
    </source>
</evidence>
<gene>
    <name evidence="1" type="ORF">QQA45_01220</name>
</gene>
<evidence type="ECO:0008006" key="3">
    <source>
        <dbReference type="Google" id="ProtNLM"/>
    </source>
</evidence>
<proteinExistence type="predicted"/>
<organism evidence="1 2">
    <name type="scientific">Sneathia sanguinegens</name>
    <dbReference type="NCBI Taxonomy" id="40543"/>
    <lineage>
        <taxon>Bacteria</taxon>
        <taxon>Fusobacteriati</taxon>
        <taxon>Fusobacteriota</taxon>
        <taxon>Fusobacteriia</taxon>
        <taxon>Fusobacteriales</taxon>
        <taxon>Leptotrichiaceae</taxon>
        <taxon>Sneathia</taxon>
    </lineage>
</organism>
<accession>A0ABT7HI13</accession>
<dbReference type="Proteomes" id="UP001225134">
    <property type="component" value="Unassembled WGS sequence"/>
</dbReference>
<name>A0ABT7HI13_9FUSO</name>
<keyword evidence="2" id="KW-1185">Reference proteome</keyword>
<comment type="caution">
    <text evidence="1">The sequence shown here is derived from an EMBL/GenBank/DDBJ whole genome shotgun (WGS) entry which is preliminary data.</text>
</comment>
<dbReference type="RefSeq" id="WP_285152527.1">
    <property type="nucleotide sequence ID" value="NZ_JASSPP010000001.1"/>
</dbReference>
<sequence>MKKLGMLIFSMFLTVLSFSNDKLIRIAASVYPMEKIVRIAAKDLEKKDIRLKLKY</sequence>
<dbReference type="EMBL" id="JASSPP010000001">
    <property type="protein sequence ID" value="MDK9580144.1"/>
    <property type="molecule type" value="Genomic_DNA"/>
</dbReference>
<reference evidence="1 2" key="1">
    <citation type="submission" date="2023-06" db="EMBL/GenBank/DDBJ databases">
        <title>Antibody response to the Sneathia vaginalis cytopathogenic toxin A during pregnancy.</title>
        <authorList>
            <person name="Mccoy Z.T."/>
            <person name="Serrano M.G."/>
            <person name="Spaine K."/>
            <person name="Edwards D.J."/>
            <person name="Buck G.A."/>
            <person name="Jefferson K."/>
        </authorList>
    </citation>
    <scope>NUCLEOTIDE SEQUENCE [LARGE SCALE GENOMIC DNA]</scope>
    <source>
        <strain evidence="1 2">CCUG 42621</strain>
    </source>
</reference>
<protein>
    <recommendedName>
        <fullName evidence="3">ABC transporter substrate-binding protein</fullName>
    </recommendedName>
</protein>
<evidence type="ECO:0000313" key="1">
    <source>
        <dbReference type="EMBL" id="MDK9580144.1"/>
    </source>
</evidence>